<comment type="caution">
    <text evidence="4">The sequence shown here is derived from an EMBL/GenBank/DDBJ whole genome shotgun (WGS) entry which is preliminary data.</text>
</comment>
<evidence type="ECO:0000256" key="2">
    <source>
        <dbReference type="SAM" id="MobiDB-lite"/>
    </source>
</evidence>
<feature type="compositionally biased region" description="Polar residues" evidence="2">
    <location>
        <begin position="360"/>
        <end position="369"/>
    </location>
</feature>
<dbReference type="SMART" id="SM00498">
    <property type="entry name" value="FH2"/>
    <property type="match status" value="1"/>
</dbReference>
<dbReference type="Gene3D" id="1.20.58.2220">
    <property type="entry name" value="Formin, FH2 domain"/>
    <property type="match status" value="1"/>
</dbReference>
<evidence type="ECO:0000259" key="3">
    <source>
        <dbReference type="PROSITE" id="PS51444"/>
    </source>
</evidence>
<dbReference type="AlphaFoldDB" id="A0A368GYZ8"/>
<dbReference type="InterPro" id="IPR015425">
    <property type="entry name" value="FH2_Formin"/>
</dbReference>
<feature type="region of interest" description="Disordered" evidence="2">
    <location>
        <begin position="443"/>
        <end position="733"/>
    </location>
</feature>
<feature type="compositionally biased region" description="Polar residues" evidence="2">
    <location>
        <begin position="602"/>
        <end position="623"/>
    </location>
</feature>
<keyword evidence="5" id="KW-1185">Reference proteome</keyword>
<feature type="compositionally biased region" description="Low complexity" evidence="2">
    <location>
        <begin position="559"/>
        <end position="580"/>
    </location>
</feature>
<feature type="coiled-coil region" evidence="1">
    <location>
        <begin position="262"/>
        <end position="289"/>
    </location>
</feature>
<dbReference type="PANTHER" id="PTHR46345">
    <property type="entry name" value="INVERTED FORMIN-2"/>
    <property type="match status" value="1"/>
</dbReference>
<dbReference type="PANTHER" id="PTHR46345:SF8">
    <property type="entry name" value="FORMIN 3, ISOFORM B"/>
    <property type="match status" value="1"/>
</dbReference>
<proteinExistence type="predicted"/>
<dbReference type="PROSITE" id="PS51444">
    <property type="entry name" value="FH2"/>
    <property type="match status" value="1"/>
</dbReference>
<reference evidence="4 5" key="1">
    <citation type="submission" date="2014-10" db="EMBL/GenBank/DDBJ databases">
        <title>Draft genome of the hookworm Ancylostoma caninum.</title>
        <authorList>
            <person name="Mitreva M."/>
        </authorList>
    </citation>
    <scope>NUCLEOTIDE SEQUENCE [LARGE SCALE GENOMIC DNA]</scope>
    <source>
        <strain evidence="4 5">Baltimore</strain>
    </source>
</reference>
<dbReference type="InterPro" id="IPR042201">
    <property type="entry name" value="FH2_Formin_sf"/>
</dbReference>
<feature type="compositionally biased region" description="Polar residues" evidence="2">
    <location>
        <begin position="526"/>
        <end position="558"/>
    </location>
</feature>
<sequence length="733" mass="81272">MSWKYPAISECKEEMCACRSSQPQEEPECHHCTEAVQGSRFDNLGLNREQNRTLRRGATTYIKDNFTGIDCLLLRLEFHRIMEDVVPSLHLLKIACSELRESTSLRRLFLLLVNIGNYLNSSSSHGNAAGFKMSSLWKIIDHKAAKGSSSLLHLVAKLDPALLSGLEDELHDINKASEISVEEIKTSLKSLGEQCASLGSQLKSSGGSEFVEVREYLTDHCQIELEEANKSLEEFLEVQNNLAVFFCENQSSFKIEECLKIFKILIVRLRQALQENEEQEERRHRMKSAAQHNDKEGVVLKNEDQQENVFFVTLEKGQNLHRRRVKNEVVSDREVVRTPRVRRLKENNENNADNHDSDSQRGLMSQNGQAHKENLGKICHEATMRPVDALDLNDYVEILEKNSSSHLIRKPEGTKPVAETGINYPEMDQKENNNNQDVGTAATMQASESVSKRTTEKSVPGAKNEKKILSPTAPQKRPAANVQPSRVPAPVNSKTVALSRLTTQARVPQGKTASTLPARTVDEMKTSATQKSGSAGVSSTRITLQQAAQRRSTPQKSLTTPVKRAATAPARKPASAASPTHTSKVLPISRSKPASHAPATNKIDTTTGATKRPSSQVKITVATSRAAVFTSSPSLSHRSPPPSGTNDQQSQNGRRVTNLPQKRKDALQERRDVPVKPQVSTSSRPSLIKTGSVPQQQSLPKMDATEIPRPLRRTATHRPQEATTPVKAKPKWM</sequence>
<organism evidence="4 5">
    <name type="scientific">Ancylostoma caninum</name>
    <name type="common">Dog hookworm</name>
    <dbReference type="NCBI Taxonomy" id="29170"/>
    <lineage>
        <taxon>Eukaryota</taxon>
        <taxon>Metazoa</taxon>
        <taxon>Ecdysozoa</taxon>
        <taxon>Nematoda</taxon>
        <taxon>Chromadorea</taxon>
        <taxon>Rhabditida</taxon>
        <taxon>Rhabditina</taxon>
        <taxon>Rhabditomorpha</taxon>
        <taxon>Strongyloidea</taxon>
        <taxon>Ancylostomatidae</taxon>
        <taxon>Ancylostomatinae</taxon>
        <taxon>Ancylostoma</taxon>
    </lineage>
</organism>
<keyword evidence="1" id="KW-0175">Coiled coil</keyword>
<feature type="compositionally biased region" description="Basic and acidic residues" evidence="2">
    <location>
        <begin position="344"/>
        <end position="359"/>
    </location>
</feature>
<feature type="compositionally biased region" description="Polar residues" evidence="2">
    <location>
        <begin position="492"/>
        <end position="517"/>
    </location>
</feature>
<feature type="compositionally biased region" description="Polar residues" evidence="2">
    <location>
        <begin position="644"/>
        <end position="660"/>
    </location>
</feature>
<evidence type="ECO:0000313" key="5">
    <source>
        <dbReference type="Proteomes" id="UP000252519"/>
    </source>
</evidence>
<dbReference type="Pfam" id="PF02181">
    <property type="entry name" value="FH2"/>
    <property type="match status" value="1"/>
</dbReference>
<evidence type="ECO:0000256" key="1">
    <source>
        <dbReference type="SAM" id="Coils"/>
    </source>
</evidence>
<gene>
    <name evidence="4" type="ORF">ANCCAN_05773</name>
</gene>
<protein>
    <recommendedName>
        <fullName evidence="3">FH2 domain-containing protein</fullName>
    </recommendedName>
</protein>
<dbReference type="Proteomes" id="UP000252519">
    <property type="component" value="Unassembled WGS sequence"/>
</dbReference>
<feature type="compositionally biased region" description="Basic and acidic residues" evidence="2">
    <location>
        <begin position="662"/>
        <end position="674"/>
    </location>
</feature>
<dbReference type="OrthoDB" id="26518at2759"/>
<evidence type="ECO:0000313" key="4">
    <source>
        <dbReference type="EMBL" id="RCN48227.1"/>
    </source>
</evidence>
<name>A0A368GYZ8_ANCCA</name>
<dbReference type="STRING" id="29170.A0A368GYZ8"/>
<dbReference type="EMBL" id="JOJR01000050">
    <property type="protein sequence ID" value="RCN48227.1"/>
    <property type="molecule type" value="Genomic_DNA"/>
</dbReference>
<dbReference type="SUPFAM" id="SSF101447">
    <property type="entry name" value="Formin homology 2 domain (FH2 domain)"/>
    <property type="match status" value="1"/>
</dbReference>
<feature type="region of interest" description="Disordered" evidence="2">
    <location>
        <begin position="339"/>
        <end position="372"/>
    </location>
</feature>
<accession>A0A368GYZ8</accession>
<feature type="domain" description="FH2" evidence="3">
    <location>
        <begin position="1"/>
        <end position="295"/>
    </location>
</feature>